<keyword evidence="2" id="KW-0378">Hydrolase</keyword>
<protein>
    <submittedName>
        <fullName evidence="2">3-oxoadipate enol-lactonase</fullName>
        <ecNumber evidence="2">3.1.1.24</ecNumber>
    </submittedName>
</protein>
<organism evidence="2 3">
    <name type="scientific">Labrys wisconsinensis</name>
    <dbReference type="NCBI Taxonomy" id="425677"/>
    <lineage>
        <taxon>Bacteria</taxon>
        <taxon>Pseudomonadati</taxon>
        <taxon>Pseudomonadota</taxon>
        <taxon>Alphaproteobacteria</taxon>
        <taxon>Hyphomicrobiales</taxon>
        <taxon>Xanthobacteraceae</taxon>
        <taxon>Labrys</taxon>
    </lineage>
</organism>
<evidence type="ECO:0000313" key="3">
    <source>
        <dbReference type="Proteomes" id="UP001242480"/>
    </source>
</evidence>
<dbReference type="InterPro" id="IPR029058">
    <property type="entry name" value="AB_hydrolase_fold"/>
</dbReference>
<accession>A0ABU0JF80</accession>
<dbReference type="Proteomes" id="UP001242480">
    <property type="component" value="Unassembled WGS sequence"/>
</dbReference>
<evidence type="ECO:0000259" key="1">
    <source>
        <dbReference type="Pfam" id="PF00561"/>
    </source>
</evidence>
<reference evidence="2 3" key="1">
    <citation type="submission" date="2023-07" db="EMBL/GenBank/DDBJ databases">
        <title>Genomic Encyclopedia of Type Strains, Phase IV (KMG-IV): sequencing the most valuable type-strain genomes for metagenomic binning, comparative biology and taxonomic classification.</title>
        <authorList>
            <person name="Goeker M."/>
        </authorList>
    </citation>
    <scope>NUCLEOTIDE SEQUENCE [LARGE SCALE GENOMIC DNA]</scope>
    <source>
        <strain evidence="2 3">DSM 19619</strain>
    </source>
</reference>
<feature type="domain" description="AB hydrolase-1" evidence="1">
    <location>
        <begin position="30"/>
        <end position="255"/>
    </location>
</feature>
<dbReference type="PANTHER" id="PTHR43798">
    <property type="entry name" value="MONOACYLGLYCEROL LIPASE"/>
    <property type="match status" value="1"/>
</dbReference>
<dbReference type="SUPFAM" id="SSF53474">
    <property type="entry name" value="alpha/beta-Hydrolases"/>
    <property type="match status" value="1"/>
</dbReference>
<proteinExistence type="predicted"/>
<comment type="caution">
    <text evidence="2">The sequence shown here is derived from an EMBL/GenBank/DDBJ whole genome shotgun (WGS) entry which is preliminary data.</text>
</comment>
<sequence length="276" mass="30370">MVLKTIKTVLGQIGYDDRGESNQPTALLWPSLFSDHTMWDQQVKALRDAGWRTLALDPPGHGSSPGPGRPFTMNECTDVAVQLLGLVPLGVPVVMLGTSWGGMIAPRVAHRFPDRLKGIVLFNTTADRPDLSTKATARLLTVLLAIAPLDGIVDRMLLSLQISEATHQRDPKMVRAFAARFRSWNRRALIGSVDSVLVRRDAFFDELATIATPALVVSGAQDTIRPTALSRRIVERMPNAHQIEVEGAAHLVPVEQPDRANRLILDFLADLERVRV</sequence>
<dbReference type="EC" id="3.1.1.24" evidence="2"/>
<evidence type="ECO:0000313" key="2">
    <source>
        <dbReference type="EMBL" id="MDQ0472942.1"/>
    </source>
</evidence>
<dbReference type="InterPro" id="IPR000073">
    <property type="entry name" value="AB_hydrolase_1"/>
</dbReference>
<gene>
    <name evidence="2" type="ORF">QO011_005975</name>
</gene>
<dbReference type="Pfam" id="PF00561">
    <property type="entry name" value="Abhydrolase_1"/>
    <property type="match status" value="1"/>
</dbReference>
<keyword evidence="3" id="KW-1185">Reference proteome</keyword>
<dbReference type="PRINTS" id="PR00412">
    <property type="entry name" value="EPOXHYDRLASE"/>
</dbReference>
<dbReference type="InterPro" id="IPR050266">
    <property type="entry name" value="AB_hydrolase_sf"/>
</dbReference>
<dbReference type="PRINTS" id="PR00111">
    <property type="entry name" value="ABHYDROLASE"/>
</dbReference>
<name>A0ABU0JF80_9HYPH</name>
<dbReference type="InterPro" id="IPR000639">
    <property type="entry name" value="Epox_hydrolase-like"/>
</dbReference>
<dbReference type="EMBL" id="JAUSVX010000014">
    <property type="protein sequence ID" value="MDQ0472942.1"/>
    <property type="molecule type" value="Genomic_DNA"/>
</dbReference>
<dbReference type="Gene3D" id="3.40.50.1820">
    <property type="entry name" value="alpha/beta hydrolase"/>
    <property type="match status" value="1"/>
</dbReference>
<dbReference type="GO" id="GO:0047570">
    <property type="term" value="F:3-oxoadipate enol-lactonase activity"/>
    <property type="evidence" value="ECO:0007669"/>
    <property type="project" value="UniProtKB-EC"/>
</dbReference>
<dbReference type="RefSeq" id="WP_307280520.1">
    <property type="nucleotide sequence ID" value="NZ_JAUSVX010000014.1"/>
</dbReference>